<dbReference type="Gene3D" id="3.40.30.10">
    <property type="entry name" value="Glutaredoxin"/>
    <property type="match status" value="1"/>
</dbReference>
<dbReference type="PROSITE" id="PS51257">
    <property type="entry name" value="PROKAR_LIPOPROTEIN"/>
    <property type="match status" value="1"/>
</dbReference>
<sequence length="144" mass="16303">MYRYILLMLACVVLSCEPVHAQVINNPVIAFDQAQQTGKKILLIFSGSDWCIPCIRFHKKILSDSTFQHFASEYLVLLEADFPQHKKIPEPLRSQYDVLAEQFNPDGEFPQVVLLSPEKKLIAKVPFDQQTPAAFITAVSALLK</sequence>
<dbReference type="SUPFAM" id="SSF52833">
    <property type="entry name" value="Thioredoxin-like"/>
    <property type="match status" value="1"/>
</dbReference>
<organism evidence="3 4">
    <name type="scientific">Chitinophaga niastensis</name>
    <dbReference type="NCBI Taxonomy" id="536980"/>
    <lineage>
        <taxon>Bacteria</taxon>
        <taxon>Pseudomonadati</taxon>
        <taxon>Bacteroidota</taxon>
        <taxon>Chitinophagia</taxon>
        <taxon>Chitinophagales</taxon>
        <taxon>Chitinophagaceae</taxon>
        <taxon>Chitinophaga</taxon>
    </lineage>
</organism>
<evidence type="ECO:0000259" key="2">
    <source>
        <dbReference type="PROSITE" id="PS51352"/>
    </source>
</evidence>
<feature type="signal peptide" evidence="1">
    <location>
        <begin position="1"/>
        <end position="21"/>
    </location>
</feature>
<keyword evidence="1" id="KW-0732">Signal</keyword>
<dbReference type="AlphaFoldDB" id="A0A2P8HDH6"/>
<evidence type="ECO:0000256" key="1">
    <source>
        <dbReference type="SAM" id="SignalP"/>
    </source>
</evidence>
<dbReference type="OrthoDB" id="981626at2"/>
<dbReference type="RefSeq" id="WP_106530568.1">
    <property type="nucleotide sequence ID" value="NZ_PYAW01000006.1"/>
</dbReference>
<dbReference type="EMBL" id="PYAW01000006">
    <property type="protein sequence ID" value="PSL44284.1"/>
    <property type="molecule type" value="Genomic_DNA"/>
</dbReference>
<reference evidence="3 4" key="1">
    <citation type="submission" date="2018-03" db="EMBL/GenBank/DDBJ databases">
        <title>Genomic Encyclopedia of Archaeal and Bacterial Type Strains, Phase II (KMG-II): from individual species to whole genera.</title>
        <authorList>
            <person name="Goeker M."/>
        </authorList>
    </citation>
    <scope>NUCLEOTIDE SEQUENCE [LARGE SCALE GENOMIC DNA]</scope>
    <source>
        <strain evidence="3 4">DSM 24859</strain>
    </source>
</reference>
<feature type="chain" id="PRO_5015204159" evidence="1">
    <location>
        <begin position="22"/>
        <end position="144"/>
    </location>
</feature>
<name>A0A2P8HDH6_CHINA</name>
<dbReference type="InterPro" id="IPR013766">
    <property type="entry name" value="Thioredoxin_domain"/>
</dbReference>
<keyword evidence="4" id="KW-1185">Reference proteome</keyword>
<accession>A0A2P8HDH6</accession>
<feature type="domain" description="Thioredoxin" evidence="2">
    <location>
        <begin position="5"/>
        <end position="144"/>
    </location>
</feature>
<proteinExistence type="predicted"/>
<dbReference type="Proteomes" id="UP000240971">
    <property type="component" value="Unassembled WGS sequence"/>
</dbReference>
<evidence type="ECO:0000313" key="3">
    <source>
        <dbReference type="EMBL" id="PSL44284.1"/>
    </source>
</evidence>
<evidence type="ECO:0000313" key="4">
    <source>
        <dbReference type="Proteomes" id="UP000240971"/>
    </source>
</evidence>
<protein>
    <submittedName>
        <fullName evidence="3">Thioredoxin-related protein</fullName>
    </submittedName>
</protein>
<gene>
    <name evidence="3" type="ORF">CLV51_106150</name>
</gene>
<dbReference type="PROSITE" id="PS51352">
    <property type="entry name" value="THIOREDOXIN_2"/>
    <property type="match status" value="1"/>
</dbReference>
<dbReference type="InterPro" id="IPR036249">
    <property type="entry name" value="Thioredoxin-like_sf"/>
</dbReference>
<dbReference type="Pfam" id="PF13899">
    <property type="entry name" value="Thioredoxin_7"/>
    <property type="match status" value="1"/>
</dbReference>
<comment type="caution">
    <text evidence="3">The sequence shown here is derived from an EMBL/GenBank/DDBJ whole genome shotgun (WGS) entry which is preliminary data.</text>
</comment>